<sequence>MKKYIIALAIAIISLSGCEKFLDKRDPTATSFDEFFTTEEDIRRVVYSSFLDAFTHPTERRLLFYMMEGRSDNAYARIETDHHMIIANGNLTSNSRASEYYWTLFMKHIGRINTYLKNIDIPYVENPSTRQRYKAILEGLRIWHYFRTTYYWGDIPFVLVPVNLEESTPPLTSQAEVLDQLFEMSEDVASRLPEDEGTTNVYMFNKYSFKSVVMRYALYFGRYELAARLAREIIDSKKYQLNAKYGDLFTYKADKTNKEFIVKFDMESHANSATQSFEHLAPQYRTGRGQSYCVPTKALVDAYWTAQGRPIDQCPLHTKQEYELNPKLNRDPRLSVSIFGNGDLLNNEKIDVYDSKSIFYYQNLRSSRTGYWFKKYVDEADLFRTGGNMHFGLTRYAEVLLTYAEAKIMLDDVDDLAKSCINQVRQRAGLDMTIADVTLGSKTRQEWIALLRNERRIEFAGEGVRYDDLLRWKIAEVALNQPVLGHTRMLNGNMESLKVEDRRFLNHQYKWPFHESSLSTEPNLIQNPGY</sequence>
<keyword evidence="5" id="KW-0998">Cell outer membrane</keyword>
<proteinExistence type="inferred from homology"/>
<dbReference type="RefSeq" id="WP_114789036.1">
    <property type="nucleotide sequence ID" value="NZ_CP139960.1"/>
</dbReference>
<keyword evidence="8" id="KW-1185">Reference proteome</keyword>
<dbReference type="InterPro" id="IPR011990">
    <property type="entry name" value="TPR-like_helical_dom_sf"/>
</dbReference>
<keyword evidence="4" id="KW-0472">Membrane</keyword>
<name>A0ABZ0W8J9_9BACT</name>
<comment type="subcellular location">
    <subcellularLocation>
        <location evidence="1">Cell outer membrane</location>
    </subcellularLocation>
</comment>
<dbReference type="SUPFAM" id="SSF48452">
    <property type="entry name" value="TPR-like"/>
    <property type="match status" value="1"/>
</dbReference>
<dbReference type="InterPro" id="IPR012944">
    <property type="entry name" value="SusD_RagB_dom"/>
</dbReference>
<gene>
    <name evidence="7" type="ORF">U0035_05520</name>
</gene>
<organism evidence="7 8">
    <name type="scientific">Niabella yanshanensis</name>
    <dbReference type="NCBI Taxonomy" id="577386"/>
    <lineage>
        <taxon>Bacteria</taxon>
        <taxon>Pseudomonadati</taxon>
        <taxon>Bacteroidota</taxon>
        <taxon>Chitinophagia</taxon>
        <taxon>Chitinophagales</taxon>
        <taxon>Chitinophagaceae</taxon>
        <taxon>Niabella</taxon>
    </lineage>
</organism>
<evidence type="ECO:0000256" key="2">
    <source>
        <dbReference type="ARBA" id="ARBA00006275"/>
    </source>
</evidence>
<evidence type="ECO:0000313" key="8">
    <source>
        <dbReference type="Proteomes" id="UP001325680"/>
    </source>
</evidence>
<dbReference type="Gene3D" id="1.25.40.390">
    <property type="match status" value="1"/>
</dbReference>
<feature type="domain" description="RagB/SusD" evidence="6">
    <location>
        <begin position="259"/>
        <end position="530"/>
    </location>
</feature>
<dbReference type="Proteomes" id="UP001325680">
    <property type="component" value="Chromosome"/>
</dbReference>
<evidence type="ECO:0000259" key="6">
    <source>
        <dbReference type="Pfam" id="PF07980"/>
    </source>
</evidence>
<evidence type="ECO:0000256" key="1">
    <source>
        <dbReference type="ARBA" id="ARBA00004442"/>
    </source>
</evidence>
<comment type="similarity">
    <text evidence="2">Belongs to the SusD family.</text>
</comment>
<dbReference type="EMBL" id="CP139960">
    <property type="protein sequence ID" value="WQD39605.1"/>
    <property type="molecule type" value="Genomic_DNA"/>
</dbReference>
<dbReference type="PROSITE" id="PS51257">
    <property type="entry name" value="PROKAR_LIPOPROTEIN"/>
    <property type="match status" value="1"/>
</dbReference>
<protein>
    <submittedName>
        <fullName evidence="7">RagB/SusD family nutrient uptake outer membrane protein</fullName>
    </submittedName>
</protein>
<evidence type="ECO:0000256" key="5">
    <source>
        <dbReference type="ARBA" id="ARBA00023237"/>
    </source>
</evidence>
<dbReference type="Pfam" id="PF07980">
    <property type="entry name" value="SusD_RagB"/>
    <property type="match status" value="1"/>
</dbReference>
<evidence type="ECO:0000256" key="4">
    <source>
        <dbReference type="ARBA" id="ARBA00023136"/>
    </source>
</evidence>
<evidence type="ECO:0000313" key="7">
    <source>
        <dbReference type="EMBL" id="WQD39605.1"/>
    </source>
</evidence>
<reference evidence="7 8" key="1">
    <citation type="submission" date="2023-12" db="EMBL/GenBank/DDBJ databases">
        <title>Genome sequencing and assembly of bacterial species from a model synthetic community.</title>
        <authorList>
            <person name="Hogle S.L."/>
        </authorList>
    </citation>
    <scope>NUCLEOTIDE SEQUENCE [LARGE SCALE GENOMIC DNA]</scope>
    <source>
        <strain evidence="7 8">HAMBI_3031</strain>
    </source>
</reference>
<evidence type="ECO:0000256" key="3">
    <source>
        <dbReference type="ARBA" id="ARBA00022729"/>
    </source>
</evidence>
<keyword evidence="3" id="KW-0732">Signal</keyword>
<accession>A0ABZ0W8J9</accession>